<dbReference type="InterPro" id="IPR028973">
    <property type="entry name" value="PhnB-like"/>
</dbReference>
<gene>
    <name evidence="2" type="ORF">LV89_01598</name>
</gene>
<evidence type="ECO:0000259" key="1">
    <source>
        <dbReference type="Pfam" id="PF06983"/>
    </source>
</evidence>
<protein>
    <submittedName>
        <fullName evidence="2">PhnB protein</fullName>
    </submittedName>
</protein>
<dbReference type="InterPro" id="IPR029068">
    <property type="entry name" value="Glyas_Bleomycin-R_OHBP_Dase"/>
</dbReference>
<sequence>MKQIHSYLTFNGNCREAMTFYQSCLGGELYFQTIGESPIADKMPPQMKDCILHSTLRNSAFVIMASDMVGDKGLTKGTNVSLMLNFSHEDDIQNTYQKLATDGQATHPLEHTFWGALFGGLTDKFGIQWLLNFDKTQQQQ</sequence>
<dbReference type="Gene3D" id="3.10.180.10">
    <property type="entry name" value="2,3-Dihydroxybiphenyl 1,2-Dioxygenase, domain 1"/>
    <property type="match status" value="1"/>
</dbReference>
<evidence type="ECO:0000313" key="2">
    <source>
        <dbReference type="EMBL" id="PWK27285.1"/>
    </source>
</evidence>
<dbReference type="Proteomes" id="UP000245489">
    <property type="component" value="Unassembled WGS sequence"/>
</dbReference>
<dbReference type="AlphaFoldDB" id="A0A316EA10"/>
<organism evidence="2 3">
    <name type="scientific">Arcicella aurantiaca</name>
    <dbReference type="NCBI Taxonomy" id="591202"/>
    <lineage>
        <taxon>Bacteria</taxon>
        <taxon>Pseudomonadati</taxon>
        <taxon>Bacteroidota</taxon>
        <taxon>Cytophagia</taxon>
        <taxon>Cytophagales</taxon>
        <taxon>Flectobacillaceae</taxon>
        <taxon>Arcicella</taxon>
    </lineage>
</organism>
<accession>A0A316EA10</accession>
<reference evidence="2 3" key="1">
    <citation type="submission" date="2018-05" db="EMBL/GenBank/DDBJ databases">
        <title>Genomic Encyclopedia of Archaeal and Bacterial Type Strains, Phase II (KMG-II): from individual species to whole genera.</title>
        <authorList>
            <person name="Goeker M."/>
        </authorList>
    </citation>
    <scope>NUCLEOTIDE SEQUENCE [LARGE SCALE GENOMIC DNA]</scope>
    <source>
        <strain evidence="2 3">DSM 22214</strain>
    </source>
</reference>
<dbReference type="SUPFAM" id="SSF54593">
    <property type="entry name" value="Glyoxalase/Bleomycin resistance protein/Dihydroxybiphenyl dioxygenase"/>
    <property type="match status" value="1"/>
</dbReference>
<feature type="domain" description="PhnB-like" evidence="1">
    <location>
        <begin position="3"/>
        <end position="129"/>
    </location>
</feature>
<dbReference type="PANTHER" id="PTHR33990">
    <property type="entry name" value="PROTEIN YJDN-RELATED"/>
    <property type="match status" value="1"/>
</dbReference>
<keyword evidence="3" id="KW-1185">Reference proteome</keyword>
<comment type="caution">
    <text evidence="2">The sequence shown here is derived from an EMBL/GenBank/DDBJ whole genome shotgun (WGS) entry which is preliminary data.</text>
</comment>
<dbReference type="PANTHER" id="PTHR33990:SF1">
    <property type="entry name" value="PROTEIN YJDN"/>
    <property type="match status" value="1"/>
</dbReference>
<dbReference type="Pfam" id="PF06983">
    <property type="entry name" value="3-dmu-9_3-mt"/>
    <property type="match status" value="1"/>
</dbReference>
<proteinExistence type="predicted"/>
<dbReference type="RefSeq" id="WP_109742362.1">
    <property type="nucleotide sequence ID" value="NZ_QGGO01000007.1"/>
</dbReference>
<dbReference type="EMBL" id="QGGO01000007">
    <property type="protein sequence ID" value="PWK27285.1"/>
    <property type="molecule type" value="Genomic_DNA"/>
</dbReference>
<name>A0A316EA10_9BACT</name>
<evidence type="ECO:0000313" key="3">
    <source>
        <dbReference type="Proteomes" id="UP000245489"/>
    </source>
</evidence>
<dbReference type="OrthoDB" id="9795306at2"/>
<dbReference type="CDD" id="cd06588">
    <property type="entry name" value="PhnB_like"/>
    <property type="match status" value="1"/>
</dbReference>